<dbReference type="Gene3D" id="1.20.120.520">
    <property type="entry name" value="nmb1532 protein domain like"/>
    <property type="match status" value="1"/>
</dbReference>
<name>A0A398D0U6_9BACT</name>
<dbReference type="SUPFAM" id="SSF140683">
    <property type="entry name" value="SP0561-like"/>
    <property type="match status" value="1"/>
</dbReference>
<protein>
    <submittedName>
        <fullName evidence="3">DUF438 domain-containing protein</fullName>
    </submittedName>
</protein>
<dbReference type="InterPro" id="IPR012312">
    <property type="entry name" value="Hemerythrin-like"/>
</dbReference>
<comment type="caution">
    <text evidence="3">The sequence shown here is derived from an EMBL/GenBank/DDBJ whole genome shotgun (WGS) entry which is preliminary data.</text>
</comment>
<dbReference type="InterPro" id="IPR007380">
    <property type="entry name" value="DUF438"/>
</dbReference>
<dbReference type="Pfam" id="PF04282">
    <property type="entry name" value="DUF438"/>
    <property type="match status" value="1"/>
</dbReference>
<evidence type="ECO:0000313" key="4">
    <source>
        <dbReference type="Proteomes" id="UP000266260"/>
    </source>
</evidence>
<proteinExistence type="predicted"/>
<dbReference type="GO" id="GO:0005886">
    <property type="term" value="C:plasma membrane"/>
    <property type="evidence" value="ECO:0007669"/>
    <property type="project" value="TreeGrafter"/>
</dbReference>
<dbReference type="EMBL" id="QXIT01000140">
    <property type="protein sequence ID" value="RIE07019.1"/>
    <property type="molecule type" value="Genomic_DNA"/>
</dbReference>
<dbReference type="PANTHER" id="PTHR39966:SF3">
    <property type="entry name" value="DUF438 DOMAIN-CONTAINING PROTEIN"/>
    <property type="match status" value="1"/>
</dbReference>
<gene>
    <name evidence="3" type="ORF">SMC6_07955</name>
</gene>
<dbReference type="Gene3D" id="1.10.3910.10">
    <property type="entry name" value="SP0561-like"/>
    <property type="match status" value="1"/>
</dbReference>
<feature type="domain" description="Hemerythrin-like" evidence="1">
    <location>
        <begin position="196"/>
        <end position="306"/>
    </location>
</feature>
<dbReference type="InterPro" id="IPR038062">
    <property type="entry name" value="ScdA-like_N_sf"/>
</dbReference>
<sequence>MGGSLMYKPTTKLSVVLTEHPRAAAYLASINPQLKLLGNPVVIGLMAPRTDLRKVAERAGWTVEELEAAIIRSDTEGTAPATSGEAPAKLKEDLKAVLRKLYAGEDPITCKAQFKELIAKADPLLIATAEAELAREGFSTDQLMEACDVHMDVFRDQLASSRTVVPDSHPLKRFIDEQDAIIAWLEQGFTLARTLSALDGYATAESTLTELRALMQHLHEAQSHDARQENTLFPLLERYGVEEPPAIMWAEHNRMKATRDIIDKTIRGTPGAMPYAQFAQVLAGAFQHWLETFVQHAKKEQEILYNVALDLLSEKDWQDLQHESQELGFFALPGKENR</sequence>
<reference evidence="3 4" key="1">
    <citation type="submission" date="2018-09" db="EMBL/GenBank/DDBJ databases">
        <title>Discovery and Ecogenomic Context for Candidatus Cryosericales, a Global Caldiserica Order Active in Thawing Permafrost.</title>
        <authorList>
            <person name="Martinez M.A."/>
            <person name="Woodcroft B.J."/>
            <person name="Ignacio Espinoza J.C."/>
            <person name="Zayed A."/>
            <person name="Singleton C.M."/>
            <person name="Boyd J."/>
            <person name="Li Y.-F."/>
            <person name="Purvine S."/>
            <person name="Maughan H."/>
            <person name="Hodgkins S.B."/>
            <person name="Anderson D."/>
            <person name="Sederholm M."/>
            <person name="Temperton B."/>
            <person name="Saleska S.R."/>
            <person name="Tyson G.W."/>
            <person name="Rich V.I."/>
        </authorList>
    </citation>
    <scope>NUCLEOTIDE SEQUENCE [LARGE SCALE GENOMIC DNA]</scope>
    <source>
        <strain evidence="3 4">SMC6</strain>
    </source>
</reference>
<keyword evidence="4" id="KW-1185">Reference proteome</keyword>
<organism evidence="3 4">
    <name type="scientific">Candidatus Cryosericum odellii</name>
    <dbReference type="NCBI Taxonomy" id="2290917"/>
    <lineage>
        <taxon>Bacteria</taxon>
        <taxon>Pseudomonadati</taxon>
        <taxon>Caldisericota/Cryosericota group</taxon>
        <taxon>Candidatus Cryosericota</taxon>
        <taxon>Candidatus Cryosericia</taxon>
        <taxon>Candidatus Cryosericales</taxon>
        <taxon>Candidatus Cryosericaceae</taxon>
        <taxon>Candidatus Cryosericum</taxon>
    </lineage>
</organism>
<dbReference type="AlphaFoldDB" id="A0A398D0U6"/>
<evidence type="ECO:0000259" key="1">
    <source>
        <dbReference type="Pfam" id="PF01814"/>
    </source>
</evidence>
<feature type="domain" description="DUF438" evidence="2">
    <location>
        <begin position="94"/>
        <end position="159"/>
    </location>
</feature>
<dbReference type="PANTHER" id="PTHR39966">
    <property type="entry name" value="BLL2471 PROTEIN-RELATED"/>
    <property type="match status" value="1"/>
</dbReference>
<dbReference type="Proteomes" id="UP000266260">
    <property type="component" value="Unassembled WGS sequence"/>
</dbReference>
<evidence type="ECO:0000313" key="3">
    <source>
        <dbReference type="EMBL" id="RIE07019.1"/>
    </source>
</evidence>
<dbReference type="Pfam" id="PF01814">
    <property type="entry name" value="Hemerythrin"/>
    <property type="match status" value="1"/>
</dbReference>
<evidence type="ECO:0000259" key="2">
    <source>
        <dbReference type="Pfam" id="PF04282"/>
    </source>
</evidence>
<accession>A0A398D0U6</accession>